<protein>
    <recommendedName>
        <fullName evidence="1">DUF7580 domain-containing protein</fullName>
    </recommendedName>
</protein>
<reference evidence="2" key="1">
    <citation type="journal article" date="2023" name="Mol. Phylogenet. Evol.">
        <title>Genome-scale phylogeny and comparative genomics of the fungal order Sordariales.</title>
        <authorList>
            <person name="Hensen N."/>
            <person name="Bonometti L."/>
            <person name="Westerberg I."/>
            <person name="Brannstrom I.O."/>
            <person name="Guillou S."/>
            <person name="Cros-Aarteil S."/>
            <person name="Calhoun S."/>
            <person name="Haridas S."/>
            <person name="Kuo A."/>
            <person name="Mondo S."/>
            <person name="Pangilinan J."/>
            <person name="Riley R."/>
            <person name="LaButti K."/>
            <person name="Andreopoulos B."/>
            <person name="Lipzen A."/>
            <person name="Chen C."/>
            <person name="Yan M."/>
            <person name="Daum C."/>
            <person name="Ng V."/>
            <person name="Clum A."/>
            <person name="Steindorff A."/>
            <person name="Ohm R.A."/>
            <person name="Martin F."/>
            <person name="Silar P."/>
            <person name="Natvig D.O."/>
            <person name="Lalanne C."/>
            <person name="Gautier V."/>
            <person name="Ament-Velasquez S.L."/>
            <person name="Kruys A."/>
            <person name="Hutchinson M.I."/>
            <person name="Powell A.J."/>
            <person name="Barry K."/>
            <person name="Miller A.N."/>
            <person name="Grigoriev I.V."/>
            <person name="Debuchy R."/>
            <person name="Gladieux P."/>
            <person name="Hiltunen Thoren M."/>
            <person name="Johannesson H."/>
        </authorList>
    </citation>
    <scope>NUCLEOTIDE SEQUENCE</scope>
    <source>
        <strain evidence="2">CBS 141.50</strain>
    </source>
</reference>
<dbReference type="EMBL" id="MU853571">
    <property type="protein sequence ID" value="KAK4145084.1"/>
    <property type="molecule type" value="Genomic_DNA"/>
</dbReference>
<reference evidence="2" key="2">
    <citation type="submission" date="2023-05" db="EMBL/GenBank/DDBJ databases">
        <authorList>
            <consortium name="Lawrence Berkeley National Laboratory"/>
            <person name="Steindorff A."/>
            <person name="Hensen N."/>
            <person name="Bonometti L."/>
            <person name="Westerberg I."/>
            <person name="Brannstrom I.O."/>
            <person name="Guillou S."/>
            <person name="Cros-Aarteil S."/>
            <person name="Calhoun S."/>
            <person name="Haridas S."/>
            <person name="Kuo A."/>
            <person name="Mondo S."/>
            <person name="Pangilinan J."/>
            <person name="Riley R."/>
            <person name="Labutti K."/>
            <person name="Andreopoulos B."/>
            <person name="Lipzen A."/>
            <person name="Chen C."/>
            <person name="Yanf M."/>
            <person name="Daum C."/>
            <person name="Ng V."/>
            <person name="Clum A."/>
            <person name="Ohm R."/>
            <person name="Martin F."/>
            <person name="Silar P."/>
            <person name="Natvig D."/>
            <person name="Lalanne C."/>
            <person name="Gautier V."/>
            <person name="Ament-Velasquez S.L."/>
            <person name="Kruys A."/>
            <person name="Hutchinson M.I."/>
            <person name="Powell A.J."/>
            <person name="Barry K."/>
            <person name="Miller A.N."/>
            <person name="Grigoriev I.V."/>
            <person name="Debuchy R."/>
            <person name="Gladieux P."/>
            <person name="Thoren M.H."/>
            <person name="Johannesson H."/>
        </authorList>
    </citation>
    <scope>NUCLEOTIDE SEQUENCE</scope>
    <source>
        <strain evidence="2">CBS 141.50</strain>
    </source>
</reference>
<comment type="caution">
    <text evidence="2">The sequence shown here is derived from an EMBL/GenBank/DDBJ whole genome shotgun (WGS) entry which is preliminary data.</text>
</comment>
<evidence type="ECO:0000259" key="1">
    <source>
        <dbReference type="Pfam" id="PF24476"/>
    </source>
</evidence>
<gene>
    <name evidence="2" type="ORF">C8A04DRAFT_27081</name>
</gene>
<dbReference type="Pfam" id="PF24476">
    <property type="entry name" value="DUF7580"/>
    <property type="match status" value="1"/>
</dbReference>
<evidence type="ECO:0000313" key="2">
    <source>
        <dbReference type="EMBL" id="KAK4145084.1"/>
    </source>
</evidence>
<proteinExistence type="predicted"/>
<dbReference type="InterPro" id="IPR056002">
    <property type="entry name" value="DUF7580"/>
</dbReference>
<accession>A0AAN6V5Y9</accession>
<sequence>MSLDDVVFLPENDTTRVSVGTRESTYRPFVVQDLKAESHPSQSQPPKGPRPVNLTVLSLGALLIQLIIGKVIGSLDMSGNMDMASILEKCEAANRHNGEVLTKGGMNYAAAVKWCLDTGLNVAGLEDDSFCQNFYETVVAKLEDDVKYLTADG</sequence>
<keyword evidence="3" id="KW-1185">Reference proteome</keyword>
<name>A0AAN6V5Y9_9PEZI</name>
<evidence type="ECO:0000313" key="3">
    <source>
        <dbReference type="Proteomes" id="UP001302676"/>
    </source>
</evidence>
<dbReference type="PANTHER" id="PTHR35186">
    <property type="entry name" value="ANK_REP_REGION DOMAIN-CONTAINING PROTEIN"/>
    <property type="match status" value="1"/>
</dbReference>
<dbReference type="RefSeq" id="XP_062638455.1">
    <property type="nucleotide sequence ID" value="XM_062780166.1"/>
</dbReference>
<dbReference type="Proteomes" id="UP001302676">
    <property type="component" value="Unassembled WGS sequence"/>
</dbReference>
<dbReference type="GeneID" id="87816779"/>
<organism evidence="2 3">
    <name type="scientific">Dichotomopilus funicola</name>
    <dbReference type="NCBI Taxonomy" id="1934379"/>
    <lineage>
        <taxon>Eukaryota</taxon>
        <taxon>Fungi</taxon>
        <taxon>Dikarya</taxon>
        <taxon>Ascomycota</taxon>
        <taxon>Pezizomycotina</taxon>
        <taxon>Sordariomycetes</taxon>
        <taxon>Sordariomycetidae</taxon>
        <taxon>Sordariales</taxon>
        <taxon>Chaetomiaceae</taxon>
        <taxon>Dichotomopilus</taxon>
    </lineage>
</organism>
<dbReference type="AlphaFoldDB" id="A0AAN6V5Y9"/>
<feature type="domain" description="DUF7580" evidence="1">
    <location>
        <begin position="6"/>
        <end position="147"/>
    </location>
</feature>
<dbReference type="PANTHER" id="PTHR35186:SF4">
    <property type="entry name" value="PRION-INHIBITION AND PROPAGATION HELO DOMAIN-CONTAINING PROTEIN"/>
    <property type="match status" value="1"/>
</dbReference>